<feature type="compositionally biased region" description="Basic and acidic residues" evidence="5">
    <location>
        <begin position="31"/>
        <end position="41"/>
    </location>
</feature>
<feature type="region of interest" description="Disordered" evidence="5">
    <location>
        <begin position="599"/>
        <end position="693"/>
    </location>
</feature>
<dbReference type="EMBL" id="GISG01070215">
    <property type="protein sequence ID" value="MBA4629611.1"/>
    <property type="molecule type" value="Transcribed_RNA"/>
</dbReference>
<feature type="compositionally biased region" description="Acidic residues" evidence="5">
    <location>
        <begin position="112"/>
        <end position="121"/>
    </location>
</feature>
<feature type="region of interest" description="Disordered" evidence="5">
    <location>
        <begin position="1"/>
        <end position="167"/>
    </location>
</feature>
<feature type="compositionally biased region" description="Acidic residues" evidence="5">
    <location>
        <begin position="146"/>
        <end position="166"/>
    </location>
</feature>
<dbReference type="InterPro" id="IPR039754">
    <property type="entry name" value="Esf1"/>
</dbReference>
<name>A0A7C8YZ16_OPUST</name>
<comment type="subcellular location">
    <subcellularLocation>
        <location evidence="1">Nucleus</location>
        <location evidence="1">Nucleolus</location>
    </subcellularLocation>
</comment>
<dbReference type="InterPro" id="IPR012580">
    <property type="entry name" value="NUC153"/>
</dbReference>
<feature type="compositionally biased region" description="Acidic residues" evidence="5">
    <location>
        <begin position="242"/>
        <end position="253"/>
    </location>
</feature>
<feature type="region of interest" description="Disordered" evidence="5">
    <location>
        <begin position="456"/>
        <end position="520"/>
    </location>
</feature>
<evidence type="ECO:0000313" key="8">
    <source>
        <dbReference type="EMBL" id="MBA4629611.1"/>
    </source>
</evidence>
<feature type="compositionally biased region" description="Acidic residues" evidence="5">
    <location>
        <begin position="470"/>
        <end position="493"/>
    </location>
</feature>
<evidence type="ECO:0000256" key="2">
    <source>
        <dbReference type="ARBA" id="ARBA00009087"/>
    </source>
</evidence>
<dbReference type="AlphaFoldDB" id="A0A7C8YZ16"/>
<feature type="compositionally biased region" description="Basic and acidic residues" evidence="5">
    <location>
        <begin position="51"/>
        <end position="62"/>
    </location>
</feature>
<feature type="compositionally biased region" description="Basic and acidic residues" evidence="5">
    <location>
        <begin position="602"/>
        <end position="611"/>
    </location>
</feature>
<organism evidence="8">
    <name type="scientific">Opuntia streptacantha</name>
    <name type="common">Prickly pear cactus</name>
    <name type="synonym">Opuntia cardona</name>
    <dbReference type="NCBI Taxonomy" id="393608"/>
    <lineage>
        <taxon>Eukaryota</taxon>
        <taxon>Viridiplantae</taxon>
        <taxon>Streptophyta</taxon>
        <taxon>Embryophyta</taxon>
        <taxon>Tracheophyta</taxon>
        <taxon>Spermatophyta</taxon>
        <taxon>Magnoliopsida</taxon>
        <taxon>eudicotyledons</taxon>
        <taxon>Gunneridae</taxon>
        <taxon>Pentapetalae</taxon>
        <taxon>Caryophyllales</taxon>
        <taxon>Cactineae</taxon>
        <taxon>Cactaceae</taxon>
        <taxon>Opuntioideae</taxon>
        <taxon>Opuntia</taxon>
    </lineage>
</organism>
<feature type="compositionally biased region" description="Acidic residues" evidence="5">
    <location>
        <begin position="411"/>
        <end position="420"/>
    </location>
</feature>
<evidence type="ECO:0000256" key="3">
    <source>
        <dbReference type="ARBA" id="ARBA00023054"/>
    </source>
</evidence>
<dbReference type="PANTHER" id="PTHR12202:SF0">
    <property type="entry name" value="ESF1 HOMOLOG"/>
    <property type="match status" value="1"/>
</dbReference>
<dbReference type="GO" id="GO:0003723">
    <property type="term" value="F:RNA binding"/>
    <property type="evidence" value="ECO:0007669"/>
    <property type="project" value="TreeGrafter"/>
</dbReference>
<accession>A0A7C8YZ16</accession>
<feature type="compositionally biased region" description="Polar residues" evidence="5">
    <location>
        <begin position="640"/>
        <end position="658"/>
    </location>
</feature>
<dbReference type="GO" id="GO:0005730">
    <property type="term" value="C:nucleolus"/>
    <property type="evidence" value="ECO:0007669"/>
    <property type="project" value="UniProtKB-SubCell"/>
</dbReference>
<feature type="compositionally biased region" description="Basic and acidic residues" evidence="5">
    <location>
        <begin position="82"/>
        <end position="93"/>
    </location>
</feature>
<keyword evidence="3" id="KW-0175">Coiled coil</keyword>
<feature type="region of interest" description="Disordered" evidence="5">
    <location>
        <begin position="229"/>
        <end position="253"/>
    </location>
</feature>
<feature type="region of interest" description="Disordered" evidence="5">
    <location>
        <begin position="543"/>
        <end position="569"/>
    </location>
</feature>
<evidence type="ECO:0000256" key="4">
    <source>
        <dbReference type="ARBA" id="ARBA00023242"/>
    </source>
</evidence>
<feature type="compositionally biased region" description="Basic and acidic residues" evidence="5">
    <location>
        <begin position="100"/>
        <end position="110"/>
    </location>
</feature>
<sequence>MGSKKKNKITRTESAGDGENGKGKQVIADPRFSKVHSDPRFHKLPKHKAKVAIDDRFKRMFTDNRFAGSSAPLDKRGKPKKHSENALRRYYRQEEDEEQENRKKREKSPESEPSDESSESEPELKSESVSESESDLESDVSTSTTDTDDEADDADMIGDDASDEVENVPLIEKETHRLAVVNMDWSQVKAADLFVMLSSFLPKGGQIKSVAVYPSEFGLQRMQEEAVRGPAVLFDDEKKDNDNDDEEDEDEEIDTEKLRAYEKSRLRYYYAVVECDSVATADYLYKTCDGVEFERSSNVLDLRFIPDSMELKHPPRDVAKEAPMNYDGLDFHTRALQHSNVLLSWDDDEPHRVKKLRRKYTEEQLAELELNEFLASEESESNEDENDNEDASGKKEKKLEMYRALVQSGDGSEEEDEGQDMEVTFNTGLEDLSSKILQKKDHKSETVWEAYLRKRKEKKKAWKSRSNNSSDDDSDESDEEPPEEPDDFFEEEPSGERTRKVGHPKKNRKEKESLEKAAEASRAELELLLADENGAGDKVKGYKIKQKGKKGKQTLDEEKIPTVDDDDPRFSALFTNPGFALDPTDPQFKRSAIYFRQLAQKQHKEREEQRTENGPMELPRETSSEQKQSIDTYKKEKNELSTIVKSLKMKSQQISVPSSDKPKEKTGVNGSAAKEKKHKLPSSDRPKKKKVKV</sequence>
<feature type="compositionally biased region" description="Basic and acidic residues" evidence="5">
    <location>
        <begin position="391"/>
        <end position="401"/>
    </location>
</feature>
<dbReference type="InterPro" id="IPR056750">
    <property type="entry name" value="RRM_ESF1"/>
</dbReference>
<evidence type="ECO:0000259" key="6">
    <source>
        <dbReference type="Pfam" id="PF08159"/>
    </source>
</evidence>
<comment type="similarity">
    <text evidence="2">Belongs to the ESF1 family.</text>
</comment>
<feature type="domain" description="ESF1 RRM" evidence="7">
    <location>
        <begin position="175"/>
        <end position="319"/>
    </location>
</feature>
<evidence type="ECO:0000256" key="5">
    <source>
        <dbReference type="SAM" id="MobiDB-lite"/>
    </source>
</evidence>
<feature type="compositionally biased region" description="Basic residues" evidence="5">
    <location>
        <begin position="543"/>
        <end position="552"/>
    </location>
</feature>
<evidence type="ECO:0000256" key="1">
    <source>
        <dbReference type="ARBA" id="ARBA00004604"/>
    </source>
</evidence>
<keyword evidence="4" id="KW-0539">Nucleus</keyword>
<feature type="compositionally biased region" description="Basic and acidic residues" evidence="5">
    <location>
        <begin position="553"/>
        <end position="562"/>
    </location>
</feature>
<feature type="region of interest" description="Disordered" evidence="5">
    <location>
        <begin position="372"/>
        <end position="443"/>
    </location>
</feature>
<dbReference type="Pfam" id="PF08159">
    <property type="entry name" value="NUC153"/>
    <property type="match status" value="1"/>
</dbReference>
<evidence type="ECO:0000259" key="7">
    <source>
        <dbReference type="Pfam" id="PF25121"/>
    </source>
</evidence>
<dbReference type="PANTHER" id="PTHR12202">
    <property type="entry name" value="ESF1 HOMOLOG"/>
    <property type="match status" value="1"/>
</dbReference>
<protein>
    <submittedName>
        <fullName evidence="8">Uncharacterized protein</fullName>
    </submittedName>
</protein>
<dbReference type="Pfam" id="PF25121">
    <property type="entry name" value="RRM_ESF1"/>
    <property type="match status" value="1"/>
</dbReference>
<feature type="compositionally biased region" description="Acidic residues" evidence="5">
    <location>
        <begin position="372"/>
        <end position="390"/>
    </location>
</feature>
<feature type="domain" description="NUC153" evidence="6">
    <location>
        <begin position="567"/>
        <end position="590"/>
    </location>
</feature>
<feature type="compositionally biased region" description="Basic residues" evidence="5">
    <location>
        <begin position="675"/>
        <end position="693"/>
    </location>
</feature>
<feature type="compositionally biased region" description="Basic and acidic residues" evidence="5">
    <location>
        <begin position="509"/>
        <end position="520"/>
    </location>
</feature>
<dbReference type="GO" id="GO:0006364">
    <property type="term" value="P:rRNA processing"/>
    <property type="evidence" value="ECO:0007669"/>
    <property type="project" value="InterPro"/>
</dbReference>
<reference evidence="8" key="1">
    <citation type="journal article" date="2013" name="J. Plant Res.">
        <title>Effect of fungi and light on seed germination of three Opuntia species from semiarid lands of central Mexico.</title>
        <authorList>
            <person name="Delgado-Sanchez P."/>
            <person name="Jimenez-Bremont J.F."/>
            <person name="Guerrero-Gonzalez Mde L."/>
            <person name="Flores J."/>
        </authorList>
    </citation>
    <scope>NUCLEOTIDE SEQUENCE</scope>
    <source>
        <tissue evidence="8">Cladode</tissue>
    </source>
</reference>
<proteinExistence type="inferred from homology"/>
<reference evidence="8" key="2">
    <citation type="submission" date="2020-07" db="EMBL/GenBank/DDBJ databases">
        <authorList>
            <person name="Vera ALvarez R."/>
            <person name="Arias-Moreno D.M."/>
            <person name="Jimenez-Jacinto V."/>
            <person name="Jimenez-Bremont J.F."/>
            <person name="Swaminathan K."/>
            <person name="Moose S.P."/>
            <person name="Guerrero-Gonzalez M.L."/>
            <person name="Marino-Ramirez L."/>
            <person name="Landsman D."/>
            <person name="Rodriguez-Kessler M."/>
            <person name="Delgado-Sanchez P."/>
        </authorList>
    </citation>
    <scope>NUCLEOTIDE SEQUENCE</scope>
    <source>
        <tissue evidence="8">Cladode</tissue>
    </source>
</reference>